<dbReference type="Pfam" id="PF09388">
    <property type="entry name" value="SpoOE-like"/>
    <property type="match status" value="1"/>
</dbReference>
<dbReference type="InterPro" id="IPR037208">
    <property type="entry name" value="Spo0E-like_sf"/>
</dbReference>
<dbReference type="GO" id="GO:0046983">
    <property type="term" value="F:protein dimerization activity"/>
    <property type="evidence" value="ECO:0007669"/>
    <property type="project" value="InterPro"/>
</dbReference>
<proteinExistence type="predicted"/>
<sequence length="63" mass="7473">MRKSLVEKVDDSALFLEIQKKREKMHYTADHYGLESSQTLSVSQELDKLINVYLKQKLERVNF</sequence>
<name>A0A841Q8V3_9BACI</name>
<keyword evidence="2" id="KW-1185">Reference proteome</keyword>
<dbReference type="RefSeq" id="WP_376697756.1">
    <property type="nucleotide sequence ID" value="NZ_CADDWK010000028.1"/>
</dbReference>
<evidence type="ECO:0008006" key="3">
    <source>
        <dbReference type="Google" id="ProtNLM"/>
    </source>
</evidence>
<dbReference type="InterPro" id="IPR036638">
    <property type="entry name" value="HLH_DNA-bd_sf"/>
</dbReference>
<dbReference type="GO" id="GO:0043937">
    <property type="term" value="P:regulation of sporulation"/>
    <property type="evidence" value="ECO:0007669"/>
    <property type="project" value="InterPro"/>
</dbReference>
<dbReference type="PANTHER" id="PTHR41263">
    <property type="entry name" value="ASPARTYL-PHOSPHATE PHOSPHATASE YISI"/>
    <property type="match status" value="1"/>
</dbReference>
<dbReference type="InterPro" id="IPR018540">
    <property type="entry name" value="Spo0E-like"/>
</dbReference>
<gene>
    <name evidence="1" type="ORF">HNQ94_003327</name>
</gene>
<evidence type="ECO:0000313" key="2">
    <source>
        <dbReference type="Proteomes" id="UP000581688"/>
    </source>
</evidence>
<dbReference type="EMBL" id="JACHGH010000012">
    <property type="protein sequence ID" value="MBB6454838.1"/>
    <property type="molecule type" value="Genomic_DNA"/>
</dbReference>
<dbReference type="Gene3D" id="4.10.280.10">
    <property type="entry name" value="Helix-loop-helix DNA-binding domain"/>
    <property type="match status" value="1"/>
</dbReference>
<comment type="caution">
    <text evidence="1">The sequence shown here is derived from an EMBL/GenBank/DDBJ whole genome shotgun (WGS) entry which is preliminary data.</text>
</comment>
<accession>A0A841Q8V3</accession>
<dbReference type="AlphaFoldDB" id="A0A841Q8V3"/>
<dbReference type="InterPro" id="IPR053028">
    <property type="entry name" value="Spo0E-like_phosphatase"/>
</dbReference>
<dbReference type="Proteomes" id="UP000581688">
    <property type="component" value="Unassembled WGS sequence"/>
</dbReference>
<organism evidence="1 2">
    <name type="scientific">Salirhabdus euzebyi</name>
    <dbReference type="NCBI Taxonomy" id="394506"/>
    <lineage>
        <taxon>Bacteria</taxon>
        <taxon>Bacillati</taxon>
        <taxon>Bacillota</taxon>
        <taxon>Bacilli</taxon>
        <taxon>Bacillales</taxon>
        <taxon>Bacillaceae</taxon>
        <taxon>Salirhabdus</taxon>
    </lineage>
</organism>
<evidence type="ECO:0000313" key="1">
    <source>
        <dbReference type="EMBL" id="MBB6454838.1"/>
    </source>
</evidence>
<dbReference type="SUPFAM" id="SSF140500">
    <property type="entry name" value="BAS1536-like"/>
    <property type="match status" value="1"/>
</dbReference>
<dbReference type="PANTHER" id="PTHR41263:SF1">
    <property type="entry name" value="ASPARTYL-PHOSPHATE PHOSPHATASE YISI"/>
    <property type="match status" value="1"/>
</dbReference>
<reference evidence="1 2" key="1">
    <citation type="submission" date="2020-08" db="EMBL/GenBank/DDBJ databases">
        <title>Genomic Encyclopedia of Type Strains, Phase IV (KMG-IV): sequencing the most valuable type-strain genomes for metagenomic binning, comparative biology and taxonomic classification.</title>
        <authorList>
            <person name="Goeker M."/>
        </authorList>
    </citation>
    <scope>NUCLEOTIDE SEQUENCE [LARGE SCALE GENOMIC DNA]</scope>
    <source>
        <strain evidence="1 2">DSM 19612</strain>
    </source>
</reference>
<protein>
    <recommendedName>
        <fullName evidence="3">Aspartyl-phosphate phosphatase Spo0E family protein</fullName>
    </recommendedName>
</protein>